<sequence length="224" mass="23997">MASCPFCYGTLLPTFSNGLQREKCGRCSALWFEGEALAKVMGGSATDALIARARGKHGQCKGCKEPLEYVPQCSKCGHAAPTCPHCGTAPLSVAVVHGIEVDVCPDCRGVALDKGELEHLQQEAEQERDGGLDLKPKLEPQNLQKPQCMTCKRKLKLEHAFVYDTRLYCGSCAPQGSAPYSVELARASPSLQPTVGTYLQGGGGWTAADPISYAIGWLFSSMLD</sequence>
<name>A0ABU5HAY1_9BACT</name>
<evidence type="ECO:0000313" key="2">
    <source>
        <dbReference type="EMBL" id="MDY7230629.1"/>
    </source>
</evidence>
<dbReference type="Proteomes" id="UP001291309">
    <property type="component" value="Unassembled WGS sequence"/>
</dbReference>
<accession>A0ABU5HAY1</accession>
<comment type="caution">
    <text evidence="2">The sequence shown here is derived from an EMBL/GenBank/DDBJ whole genome shotgun (WGS) entry which is preliminary data.</text>
</comment>
<evidence type="ECO:0000259" key="1">
    <source>
        <dbReference type="Pfam" id="PF13453"/>
    </source>
</evidence>
<dbReference type="RefSeq" id="WP_321549355.1">
    <property type="nucleotide sequence ID" value="NZ_JAXIVS010000012.1"/>
</dbReference>
<protein>
    <submittedName>
        <fullName evidence="2">Zf-TFIIB domain-containing protein</fullName>
    </submittedName>
</protein>
<dbReference type="EMBL" id="JAXIVS010000012">
    <property type="protein sequence ID" value="MDY7230629.1"/>
    <property type="molecule type" value="Genomic_DNA"/>
</dbReference>
<dbReference type="Pfam" id="PF13453">
    <property type="entry name" value="Zn_ribbon_TFIIB"/>
    <property type="match status" value="1"/>
</dbReference>
<organism evidence="2 3">
    <name type="scientific">Hyalangium rubrum</name>
    <dbReference type="NCBI Taxonomy" id="3103134"/>
    <lineage>
        <taxon>Bacteria</taxon>
        <taxon>Pseudomonadati</taxon>
        <taxon>Myxococcota</taxon>
        <taxon>Myxococcia</taxon>
        <taxon>Myxococcales</taxon>
        <taxon>Cystobacterineae</taxon>
        <taxon>Archangiaceae</taxon>
        <taxon>Hyalangium</taxon>
    </lineage>
</organism>
<proteinExistence type="predicted"/>
<feature type="domain" description="Transcription factor zinc-finger" evidence="1">
    <location>
        <begin position="82"/>
        <end position="120"/>
    </location>
</feature>
<dbReference type="InterPro" id="IPR027392">
    <property type="entry name" value="TF_Znf"/>
</dbReference>
<gene>
    <name evidence="2" type="ORF">SYV04_29810</name>
</gene>
<keyword evidence="3" id="KW-1185">Reference proteome</keyword>
<reference evidence="2 3" key="1">
    <citation type="submission" date="2023-12" db="EMBL/GenBank/DDBJ databases">
        <title>the genome sequence of Hyalangium sp. s54d21.</title>
        <authorList>
            <person name="Zhang X."/>
        </authorList>
    </citation>
    <scope>NUCLEOTIDE SEQUENCE [LARGE SCALE GENOMIC DNA]</scope>
    <source>
        <strain evidence="3">s54d21</strain>
    </source>
</reference>
<evidence type="ECO:0000313" key="3">
    <source>
        <dbReference type="Proteomes" id="UP001291309"/>
    </source>
</evidence>